<dbReference type="PANTHER" id="PTHR21050">
    <property type="entry name" value="MIDKINE AND PLEIOTROPHIN 1, ISOFORM A-RELATED"/>
    <property type="match status" value="1"/>
</dbReference>
<reference evidence="9 10" key="1">
    <citation type="submission" date="2024-02" db="EMBL/GenBank/DDBJ databases">
        <title>Chromosome-scale genome assembly of the rough periwinkle Littorina saxatilis.</title>
        <authorList>
            <person name="De Jode A."/>
            <person name="Faria R."/>
            <person name="Formenti G."/>
            <person name="Sims Y."/>
            <person name="Smith T.P."/>
            <person name="Tracey A."/>
            <person name="Wood J.M.D."/>
            <person name="Zagrodzka Z.B."/>
            <person name="Johannesson K."/>
            <person name="Butlin R.K."/>
            <person name="Leder E.H."/>
        </authorList>
    </citation>
    <scope>NUCLEOTIDE SEQUENCE [LARGE SCALE GENOMIC DNA]</scope>
    <source>
        <strain evidence="9">Snail1</strain>
        <tissue evidence="9">Muscle</tissue>
    </source>
</reference>
<dbReference type="SUPFAM" id="SSF57288">
    <property type="entry name" value="Midkine"/>
    <property type="match status" value="2"/>
</dbReference>
<evidence type="ECO:0000256" key="2">
    <source>
        <dbReference type="ARBA" id="ARBA00005403"/>
    </source>
</evidence>
<evidence type="ECO:0000313" key="10">
    <source>
        <dbReference type="Proteomes" id="UP001374579"/>
    </source>
</evidence>
<evidence type="ECO:0000256" key="7">
    <source>
        <dbReference type="SAM" id="SignalP"/>
    </source>
</evidence>
<dbReference type="InterPro" id="IPR038130">
    <property type="entry name" value="PTN/MK_C_dom_sf"/>
</dbReference>
<feature type="signal peptide" evidence="7">
    <location>
        <begin position="1"/>
        <end position="21"/>
    </location>
</feature>
<organism evidence="9 10">
    <name type="scientific">Littorina saxatilis</name>
    <dbReference type="NCBI Taxonomy" id="31220"/>
    <lineage>
        <taxon>Eukaryota</taxon>
        <taxon>Metazoa</taxon>
        <taxon>Spiralia</taxon>
        <taxon>Lophotrochozoa</taxon>
        <taxon>Mollusca</taxon>
        <taxon>Gastropoda</taxon>
        <taxon>Caenogastropoda</taxon>
        <taxon>Littorinimorpha</taxon>
        <taxon>Littorinoidea</taxon>
        <taxon>Littorinidae</taxon>
        <taxon>Littorina</taxon>
    </lineage>
</organism>
<evidence type="ECO:0000256" key="3">
    <source>
        <dbReference type="ARBA" id="ARBA00022525"/>
    </source>
</evidence>
<feature type="domain" description="Pleiotrophin/Midkine C-terminal" evidence="8">
    <location>
        <begin position="100"/>
        <end position="160"/>
    </location>
</feature>
<dbReference type="Proteomes" id="UP001374579">
    <property type="component" value="Unassembled WGS sequence"/>
</dbReference>
<keyword evidence="4 7" id="KW-0732">Signal</keyword>
<dbReference type="GO" id="GO:0048332">
    <property type="term" value="P:mesoderm morphogenesis"/>
    <property type="evidence" value="ECO:0007669"/>
    <property type="project" value="TreeGrafter"/>
</dbReference>
<feature type="domain" description="Pleiotrophin/Midkine C-terminal" evidence="8">
    <location>
        <begin position="210"/>
        <end position="255"/>
    </location>
</feature>
<comment type="caution">
    <text evidence="9">The sequence shown here is derived from an EMBL/GenBank/DDBJ whole genome shotgun (WGS) entry which is preliminary data.</text>
</comment>
<dbReference type="PANTHER" id="PTHR21050:SF1">
    <property type="entry name" value="MIDKINE AND PLEIOTROPHIN 1, ISOFORM A-RELATED"/>
    <property type="match status" value="1"/>
</dbReference>
<keyword evidence="10" id="KW-1185">Reference proteome</keyword>
<feature type="domain" description="Pleiotrophin/Midkine C-terminal" evidence="8">
    <location>
        <begin position="356"/>
        <end position="401"/>
    </location>
</feature>
<keyword evidence="3" id="KW-0964">Secreted</keyword>
<feature type="domain" description="Pleiotrophin/Midkine C-terminal" evidence="8">
    <location>
        <begin position="265"/>
        <end position="309"/>
    </location>
</feature>
<name>A0AAN9BJP9_9CAEN</name>
<comment type="subcellular location">
    <subcellularLocation>
        <location evidence="1">Secreted</location>
    </subcellularLocation>
</comment>
<dbReference type="InterPro" id="IPR020090">
    <property type="entry name" value="PTN/MK_C_dom"/>
</dbReference>
<dbReference type="InterPro" id="IPR020091">
    <property type="entry name" value="PTN/MK_diS_sf"/>
</dbReference>
<evidence type="ECO:0000256" key="1">
    <source>
        <dbReference type="ARBA" id="ARBA00004613"/>
    </source>
</evidence>
<protein>
    <recommendedName>
        <fullName evidence="8">Pleiotrophin/Midkine C-terminal domain-containing protein</fullName>
    </recommendedName>
</protein>
<dbReference type="GO" id="GO:0005576">
    <property type="term" value="C:extracellular region"/>
    <property type="evidence" value="ECO:0007669"/>
    <property type="project" value="UniProtKB-SubCell"/>
</dbReference>
<feature type="domain" description="Pleiotrophin/Midkine C-terminal" evidence="8">
    <location>
        <begin position="163"/>
        <end position="209"/>
    </location>
</feature>
<feature type="chain" id="PRO_5042912364" description="Pleiotrophin/Midkine C-terminal domain-containing protein" evidence="7">
    <location>
        <begin position="22"/>
        <end position="448"/>
    </location>
</feature>
<keyword evidence="5" id="KW-1015">Disulfide bond</keyword>
<accession>A0AAN9BJP9</accession>
<evidence type="ECO:0000313" key="9">
    <source>
        <dbReference type="EMBL" id="KAK7107378.1"/>
    </source>
</evidence>
<feature type="domain" description="Pleiotrophin/Midkine C-terminal" evidence="8">
    <location>
        <begin position="310"/>
        <end position="355"/>
    </location>
</feature>
<feature type="region of interest" description="Disordered" evidence="6">
    <location>
        <begin position="144"/>
        <end position="165"/>
    </location>
</feature>
<evidence type="ECO:0000256" key="4">
    <source>
        <dbReference type="ARBA" id="ARBA00022729"/>
    </source>
</evidence>
<dbReference type="Pfam" id="PF01091">
    <property type="entry name" value="PTN_MK_C"/>
    <property type="match status" value="6"/>
</dbReference>
<dbReference type="EMBL" id="JBAMIC010000004">
    <property type="protein sequence ID" value="KAK7107378.1"/>
    <property type="molecule type" value="Genomic_DNA"/>
</dbReference>
<dbReference type="Gene3D" id="2.30.90.10">
    <property type="entry name" value="Heparin-binding Growth Factor, Midkine, Chain A- C-terminal Domain"/>
    <property type="match status" value="7"/>
</dbReference>
<dbReference type="AlphaFoldDB" id="A0AAN9BJP9"/>
<sequence length="448" mass="50118">MKLSLPVTLCVVFVTLTLVDAGRKNVKSREGKRQRLQEGDNSRCRYFRKAQVSLCDAKTNTRSVTFPLKKGVNCPPTQVFHQPCSQSDEANSKKVNGVRGCKYKRGAPWSECGPGVMSKKKEMTLKPGQPASCPLVRTKTVPCRSRKNKTGKMKKKKRGNGKGKACKYQKGAWSECDPLSNTRTRQLTLKKGDESVCLPKKTITKKCRKPCKYTKGPWLPCNESTNEKMRQLTLKKGDPSICNATMTITKPCRRRDAFTAAKTSQCKYKALAWESCDMRTNTMTRVLKLKSGDPALCQQTKHLTRKCRKPCKFSKGEWSECDEGTNLKTRTDQLIKGDASKCEATRTISKKCGKEEECKYDVGNWSGCDDTTKERSRMKTLVEGDPEKCQPEIKISRPCFKPNGEASCFLGNWGDYGPCQNGVMMKHRPVIAGGVPCERKAVKAKPCS</sequence>
<evidence type="ECO:0000256" key="6">
    <source>
        <dbReference type="SAM" id="MobiDB-lite"/>
    </source>
</evidence>
<evidence type="ECO:0000259" key="8">
    <source>
        <dbReference type="Pfam" id="PF01091"/>
    </source>
</evidence>
<gene>
    <name evidence="9" type="ORF">V1264_015316</name>
</gene>
<proteinExistence type="inferred from homology"/>
<dbReference type="FunFam" id="2.30.90.10:FF:000001">
    <property type="entry name" value="Pleiotrophin"/>
    <property type="match status" value="1"/>
</dbReference>
<comment type="similarity">
    <text evidence="2">Belongs to the pleiotrophin family.</text>
</comment>
<dbReference type="GO" id="GO:0008083">
    <property type="term" value="F:growth factor activity"/>
    <property type="evidence" value="ECO:0007669"/>
    <property type="project" value="InterPro"/>
</dbReference>
<evidence type="ECO:0000256" key="5">
    <source>
        <dbReference type="ARBA" id="ARBA00023157"/>
    </source>
</evidence>
<dbReference type="GO" id="GO:0008201">
    <property type="term" value="F:heparin binding"/>
    <property type="evidence" value="ECO:0007669"/>
    <property type="project" value="TreeGrafter"/>
</dbReference>